<evidence type="ECO:0000256" key="16">
    <source>
        <dbReference type="ARBA" id="ARBA00048088"/>
    </source>
</evidence>
<evidence type="ECO:0000256" key="14">
    <source>
        <dbReference type="ARBA" id="ARBA00047338"/>
    </source>
</evidence>
<comment type="cofactor">
    <cofactor evidence="1 18 19">
        <name>FAD</name>
        <dbReference type="ChEBI" id="CHEBI:57692"/>
    </cofactor>
</comment>
<dbReference type="PIRSF" id="PIRSF000332">
    <property type="entry name" value="FMO"/>
    <property type="match status" value="1"/>
</dbReference>
<evidence type="ECO:0000256" key="2">
    <source>
        <dbReference type="ARBA" id="ARBA00004389"/>
    </source>
</evidence>
<keyword evidence="7 18" id="KW-0274">FAD</keyword>
<keyword evidence="5" id="KW-0812">Transmembrane</keyword>
<evidence type="ECO:0000256" key="15">
    <source>
        <dbReference type="ARBA" id="ARBA00048041"/>
    </source>
</evidence>
<dbReference type="PRINTS" id="PR01121">
    <property type="entry name" value="FMOXYGENASE1"/>
</dbReference>
<dbReference type="GO" id="GO:0004499">
    <property type="term" value="F:N,N-dimethylaniline monooxygenase activity"/>
    <property type="evidence" value="ECO:0007669"/>
    <property type="project" value="UniProtKB-UniRule"/>
</dbReference>
<dbReference type="WBParaSite" id="TCNE_0000734101-mRNA-1">
    <property type="protein sequence ID" value="TCNE_0000734101-mRNA-1"/>
    <property type="gene ID" value="TCNE_0000734101"/>
</dbReference>
<keyword evidence="21" id="KW-1185">Reference proteome</keyword>
<evidence type="ECO:0000256" key="12">
    <source>
        <dbReference type="ARBA" id="ARBA00023136"/>
    </source>
</evidence>
<sequence>MKICVVGAGASGLTAIKTSLENSFDVVCFEKSGDIGGLWRYKKDPCPGEGTVMKSTVINTSKELTAYSDYPPPADAPNFMHNTELMNYFRSYAQHFDLQKYIRFHTEVTSIKRNENFEANGQWKVTYVGLKDNEEREEKTEIFSGVMLCSGHHVDPYWPVPFPGQTDFKGTILHSHDYKDPLRFDDKRVIVVGIGNSGGDIAVELSKIAKKVYLATRTGSWVMNRIWRDGEPADLVFINRFAFAMKSWTPLCIVNRMIEYNISKRFDHGRYGLKPKHRFLQAHVTINDELPNRIASGTVVIKPNIGRFHEYSVVFEDGTKVDDVDVVIFATGYSFGFPMLENGKLIPVEENKVNLYQYMYPPELAHKNTLAVIGLIQPVGSIMPISEMQCRVFCEVLAGRATLPDGVRMQKNIDKKRNVMAKEFIPRRRHTIQVYYVNYMDELAKLINVKPKIIKYLFTDPNLARVLIFHGLAPYQYRLNGSNSWPEARKTLLEMDSRIFETTRTRRTKETLKSKPFNKFTHFFTNLLF</sequence>
<protein>
    <recommendedName>
        <fullName evidence="19">Flavin-containing monooxygenase</fullName>
        <ecNumber evidence="19">1.-.-.-</ecNumber>
    </recommendedName>
</protein>
<name>A0A183UFS1_TOXCA</name>
<keyword evidence="10 18" id="KW-0560">Oxidoreductase</keyword>
<keyword evidence="12 18" id="KW-0472">Membrane</keyword>
<dbReference type="Proteomes" id="UP000050794">
    <property type="component" value="Unassembled WGS sequence"/>
</dbReference>
<evidence type="ECO:0000256" key="13">
    <source>
        <dbReference type="ARBA" id="ARBA00045957"/>
    </source>
</evidence>
<dbReference type="Gene3D" id="3.50.50.60">
    <property type="entry name" value="FAD/NAD(P)-binding domain"/>
    <property type="match status" value="1"/>
</dbReference>
<dbReference type="EC" id="1.-.-.-" evidence="19"/>
<evidence type="ECO:0000256" key="10">
    <source>
        <dbReference type="ARBA" id="ARBA00023002"/>
    </source>
</evidence>
<dbReference type="GO" id="GO:0034899">
    <property type="term" value="F:trimethylamine monooxygenase activity"/>
    <property type="evidence" value="ECO:0007669"/>
    <property type="project" value="UniProtKB-EC"/>
</dbReference>
<dbReference type="Pfam" id="PF00743">
    <property type="entry name" value="FMO-like"/>
    <property type="match status" value="1"/>
</dbReference>
<dbReference type="AlphaFoldDB" id="A0A183UFS1"/>
<dbReference type="PRINTS" id="PR00370">
    <property type="entry name" value="FMOXYGENASE"/>
</dbReference>
<comment type="subcellular location">
    <subcellularLocation>
        <location evidence="2">Endoplasmic reticulum membrane</location>
        <topology evidence="2">Single-pass membrane protein</topology>
    </subcellularLocation>
</comment>
<comment type="catalytic activity">
    <reaction evidence="16">
        <text>trimethylamine + NADPH + O2 = trimethylamine N-oxide + NADP(+) + H2O</text>
        <dbReference type="Rhea" id="RHEA:31979"/>
        <dbReference type="ChEBI" id="CHEBI:15377"/>
        <dbReference type="ChEBI" id="CHEBI:15379"/>
        <dbReference type="ChEBI" id="CHEBI:15724"/>
        <dbReference type="ChEBI" id="CHEBI:57783"/>
        <dbReference type="ChEBI" id="CHEBI:58349"/>
        <dbReference type="ChEBI" id="CHEBI:58389"/>
        <dbReference type="EC" id="1.14.13.148"/>
    </reaction>
    <physiologicalReaction direction="left-to-right" evidence="16">
        <dbReference type="Rhea" id="RHEA:31980"/>
    </physiologicalReaction>
</comment>
<accession>A0A183UFS1</accession>
<evidence type="ECO:0000313" key="22">
    <source>
        <dbReference type="WBParaSite" id="TCNE_0000734101-mRNA-1"/>
    </source>
</evidence>
<evidence type="ECO:0000256" key="17">
    <source>
        <dbReference type="ARBA" id="ARBA00049443"/>
    </source>
</evidence>
<keyword evidence="8 18" id="KW-0521">NADP</keyword>
<reference evidence="22" key="1">
    <citation type="submission" date="2016-06" db="UniProtKB">
        <authorList>
            <consortium name="WormBaseParasite"/>
        </authorList>
    </citation>
    <scope>IDENTIFICATION</scope>
</reference>
<dbReference type="InterPro" id="IPR020946">
    <property type="entry name" value="Flavin_mOase-like"/>
</dbReference>
<evidence type="ECO:0000256" key="5">
    <source>
        <dbReference type="ARBA" id="ARBA00022692"/>
    </source>
</evidence>
<proteinExistence type="inferred from homology"/>
<evidence type="ECO:0000256" key="7">
    <source>
        <dbReference type="ARBA" id="ARBA00022827"/>
    </source>
</evidence>
<dbReference type="InterPro" id="IPR036188">
    <property type="entry name" value="FAD/NAD-bd_sf"/>
</dbReference>
<evidence type="ECO:0000256" key="9">
    <source>
        <dbReference type="ARBA" id="ARBA00022989"/>
    </source>
</evidence>
<dbReference type="EMBL" id="UYWY01019662">
    <property type="protein sequence ID" value="VDM38662.1"/>
    <property type="molecule type" value="Genomic_DNA"/>
</dbReference>
<dbReference type="InterPro" id="IPR050346">
    <property type="entry name" value="FMO-like"/>
</dbReference>
<dbReference type="FunFam" id="3.50.50.60:FF:000159">
    <property type="entry name" value="Dimethylaniline monooxygenase [N-oxide-forming]"/>
    <property type="match status" value="1"/>
</dbReference>
<comment type="catalytic activity">
    <reaction evidence="17">
        <text>N,N-dimethylaniline + NADPH + O2 + H(+) = N,N-dimethylaniline N-oxide + NADP(+) + H2O</text>
        <dbReference type="Rhea" id="RHEA:24468"/>
        <dbReference type="ChEBI" id="CHEBI:15377"/>
        <dbReference type="ChEBI" id="CHEBI:15378"/>
        <dbReference type="ChEBI" id="CHEBI:15379"/>
        <dbReference type="ChEBI" id="CHEBI:16269"/>
        <dbReference type="ChEBI" id="CHEBI:17735"/>
        <dbReference type="ChEBI" id="CHEBI:57783"/>
        <dbReference type="ChEBI" id="CHEBI:58349"/>
        <dbReference type="EC" id="1.14.13.8"/>
    </reaction>
    <physiologicalReaction direction="left-to-right" evidence="17">
        <dbReference type="Rhea" id="RHEA:24469"/>
    </physiologicalReaction>
</comment>
<evidence type="ECO:0000256" key="19">
    <source>
        <dbReference type="RuleBase" id="RU361177"/>
    </source>
</evidence>
<reference evidence="20 21" key="2">
    <citation type="submission" date="2018-11" db="EMBL/GenBank/DDBJ databases">
        <authorList>
            <consortium name="Pathogen Informatics"/>
        </authorList>
    </citation>
    <scope>NUCLEOTIDE SEQUENCE [LARGE SCALE GENOMIC DNA]</scope>
</reference>
<organism evidence="21 22">
    <name type="scientific">Toxocara canis</name>
    <name type="common">Canine roundworm</name>
    <dbReference type="NCBI Taxonomy" id="6265"/>
    <lineage>
        <taxon>Eukaryota</taxon>
        <taxon>Metazoa</taxon>
        <taxon>Ecdysozoa</taxon>
        <taxon>Nematoda</taxon>
        <taxon>Chromadorea</taxon>
        <taxon>Rhabditida</taxon>
        <taxon>Spirurina</taxon>
        <taxon>Ascaridomorpha</taxon>
        <taxon>Ascaridoidea</taxon>
        <taxon>Toxocaridae</taxon>
        <taxon>Toxocara</taxon>
    </lineage>
</organism>
<comment type="similarity">
    <text evidence="3 18 19">Belongs to the FMO family.</text>
</comment>
<evidence type="ECO:0000256" key="11">
    <source>
        <dbReference type="ARBA" id="ARBA00023033"/>
    </source>
</evidence>
<evidence type="ECO:0000256" key="18">
    <source>
        <dbReference type="PIRNR" id="PIRNR000332"/>
    </source>
</evidence>
<dbReference type="SUPFAM" id="SSF51905">
    <property type="entry name" value="FAD/NAD(P)-binding domain"/>
    <property type="match status" value="2"/>
</dbReference>
<dbReference type="GO" id="GO:0050660">
    <property type="term" value="F:flavin adenine dinucleotide binding"/>
    <property type="evidence" value="ECO:0007669"/>
    <property type="project" value="InterPro"/>
</dbReference>
<evidence type="ECO:0000256" key="8">
    <source>
        <dbReference type="ARBA" id="ARBA00022857"/>
    </source>
</evidence>
<evidence type="ECO:0000313" key="20">
    <source>
        <dbReference type="EMBL" id="VDM38662.1"/>
    </source>
</evidence>
<evidence type="ECO:0000256" key="6">
    <source>
        <dbReference type="ARBA" id="ARBA00022824"/>
    </source>
</evidence>
<evidence type="ECO:0000256" key="3">
    <source>
        <dbReference type="ARBA" id="ARBA00009183"/>
    </source>
</evidence>
<dbReference type="InterPro" id="IPR000960">
    <property type="entry name" value="Flavin_mOase"/>
</dbReference>
<keyword evidence="6 18" id="KW-0256">Endoplasmic reticulum</keyword>
<gene>
    <name evidence="20" type="ORF">TCNE_LOCUS7341</name>
</gene>
<evidence type="ECO:0000313" key="21">
    <source>
        <dbReference type="Proteomes" id="UP000050794"/>
    </source>
</evidence>
<dbReference type="InterPro" id="IPR002253">
    <property type="entry name" value="Flavin_mOase_1"/>
</dbReference>
<keyword evidence="11 18" id="KW-0503">Monooxygenase</keyword>
<keyword evidence="4 18" id="KW-0285">Flavoprotein</keyword>
<comment type="catalytic activity">
    <reaction evidence="15">
        <text>hypotaurine + NADPH + O2 + H(+) = taurine + NADP(+) + H2O</text>
        <dbReference type="Rhea" id="RHEA:69819"/>
        <dbReference type="ChEBI" id="CHEBI:15377"/>
        <dbReference type="ChEBI" id="CHEBI:15378"/>
        <dbReference type="ChEBI" id="CHEBI:15379"/>
        <dbReference type="ChEBI" id="CHEBI:57783"/>
        <dbReference type="ChEBI" id="CHEBI:57853"/>
        <dbReference type="ChEBI" id="CHEBI:58349"/>
        <dbReference type="ChEBI" id="CHEBI:507393"/>
        <dbReference type="EC" id="1.14.13.8"/>
    </reaction>
    <physiologicalReaction direction="left-to-right" evidence="15">
        <dbReference type="Rhea" id="RHEA:69820"/>
    </physiologicalReaction>
</comment>
<evidence type="ECO:0000256" key="1">
    <source>
        <dbReference type="ARBA" id="ARBA00001974"/>
    </source>
</evidence>
<dbReference type="GO" id="GO:0005789">
    <property type="term" value="C:endoplasmic reticulum membrane"/>
    <property type="evidence" value="ECO:0007669"/>
    <property type="project" value="UniProtKB-SubCell"/>
</dbReference>
<keyword evidence="9" id="KW-1133">Transmembrane helix</keyword>
<comment type="catalytic activity">
    <reaction evidence="14">
        <text>hypotaurine + NADH + O2 + H(+) = taurine + NAD(+) + H2O</text>
        <dbReference type="Rhea" id="RHEA:74111"/>
        <dbReference type="ChEBI" id="CHEBI:15377"/>
        <dbReference type="ChEBI" id="CHEBI:15378"/>
        <dbReference type="ChEBI" id="CHEBI:15379"/>
        <dbReference type="ChEBI" id="CHEBI:57540"/>
        <dbReference type="ChEBI" id="CHEBI:57853"/>
        <dbReference type="ChEBI" id="CHEBI:57945"/>
        <dbReference type="ChEBI" id="CHEBI:507393"/>
        <dbReference type="EC" id="1.14.13.8"/>
    </reaction>
    <physiologicalReaction direction="left-to-right" evidence="14">
        <dbReference type="Rhea" id="RHEA:74112"/>
    </physiologicalReaction>
</comment>
<dbReference type="PANTHER" id="PTHR23023">
    <property type="entry name" value="DIMETHYLANILINE MONOOXYGENASE"/>
    <property type="match status" value="1"/>
</dbReference>
<dbReference type="GO" id="GO:0050661">
    <property type="term" value="F:NADP binding"/>
    <property type="evidence" value="ECO:0007669"/>
    <property type="project" value="InterPro"/>
</dbReference>
<evidence type="ECO:0000256" key="4">
    <source>
        <dbReference type="ARBA" id="ARBA00022630"/>
    </source>
</evidence>
<comment type="function">
    <text evidence="13">Broad spectrum monooxygenase that catalyzes the oxygenation of a wide variety of nitrogen- and sulfur-containing compounds including xenobiotics. Catalyzes the S-oxygenation of hypotaurine to produce taurine, an organic osmolyte involved in cell volume regulation as well as a variety of cytoprotective and developmental processes. In vitro, catalyzes the N-oxygenation of trimethylamine (TMA) to produce trimethylamine N-oxide (TMAO) and could therefore participate to the detoxification of this compound that is generated by the action of gut microbiota from dietary precursors such as choline, choline containing compounds, betaine or L-carnitine.</text>
</comment>